<keyword evidence="12 14" id="KW-0675">Receptor</keyword>
<evidence type="ECO:0000256" key="3">
    <source>
        <dbReference type="ARBA" id="ARBA00004653"/>
    </source>
</evidence>
<comment type="similarity">
    <text evidence="4 14">Belongs to the ERD2 family.</text>
</comment>
<dbReference type="GO" id="GO:0046923">
    <property type="term" value="F:ER retention sequence binding"/>
    <property type="evidence" value="ECO:0007669"/>
    <property type="project" value="InterPro"/>
</dbReference>
<evidence type="ECO:0000256" key="6">
    <source>
        <dbReference type="ARBA" id="ARBA00022692"/>
    </source>
</evidence>
<evidence type="ECO:0000313" key="16">
    <source>
        <dbReference type="EMBL" id="KAK1329992.1"/>
    </source>
</evidence>
<dbReference type="GO" id="GO:0006621">
    <property type="term" value="P:protein retention in ER lumen"/>
    <property type="evidence" value="ECO:0007669"/>
    <property type="project" value="InterPro"/>
</dbReference>
<keyword evidence="5 14" id="KW-0813">Transport</keyword>
<keyword evidence="6 14" id="KW-0812">Transmembrane</keyword>
<gene>
    <name evidence="16" type="ORF">QTO34_010176</name>
</gene>
<evidence type="ECO:0000256" key="11">
    <source>
        <dbReference type="ARBA" id="ARBA00023136"/>
    </source>
</evidence>
<organism evidence="16 17">
    <name type="scientific">Cnephaeus nilssonii</name>
    <name type="common">Northern bat</name>
    <name type="synonym">Eptesicus nilssonii</name>
    <dbReference type="NCBI Taxonomy" id="3371016"/>
    <lineage>
        <taxon>Eukaryota</taxon>
        <taxon>Metazoa</taxon>
        <taxon>Chordata</taxon>
        <taxon>Craniata</taxon>
        <taxon>Vertebrata</taxon>
        <taxon>Euteleostomi</taxon>
        <taxon>Mammalia</taxon>
        <taxon>Eutheria</taxon>
        <taxon>Laurasiatheria</taxon>
        <taxon>Chiroptera</taxon>
        <taxon>Yangochiroptera</taxon>
        <taxon>Vespertilionidae</taxon>
        <taxon>Cnephaeus</taxon>
    </lineage>
</organism>
<keyword evidence="8" id="KW-0931">ER-Golgi transport</keyword>
<dbReference type="GO" id="GO:0030663">
    <property type="term" value="C:COPI-coated vesicle membrane"/>
    <property type="evidence" value="ECO:0007669"/>
    <property type="project" value="UniProtKB-SubCell"/>
</dbReference>
<dbReference type="GO" id="GO:0015031">
    <property type="term" value="P:protein transport"/>
    <property type="evidence" value="ECO:0007669"/>
    <property type="project" value="UniProtKB-KW"/>
</dbReference>
<keyword evidence="17" id="KW-1185">Reference proteome</keyword>
<dbReference type="PROSITE" id="PS00952">
    <property type="entry name" value="ER_LUMEN_RECEPTOR_2"/>
    <property type="match status" value="1"/>
</dbReference>
<feature type="transmembrane region" description="Helical" evidence="14">
    <location>
        <begin position="123"/>
        <end position="143"/>
    </location>
</feature>
<dbReference type="EMBL" id="JAULJE010000021">
    <property type="protein sequence ID" value="KAK1329992.1"/>
    <property type="molecule type" value="Genomic_DNA"/>
</dbReference>
<keyword evidence="10 14" id="KW-1133">Transmembrane helix</keyword>
<evidence type="ECO:0000256" key="8">
    <source>
        <dbReference type="ARBA" id="ARBA00022892"/>
    </source>
</evidence>
<keyword evidence="11 14" id="KW-0472">Membrane</keyword>
<dbReference type="PANTHER" id="PTHR10585">
    <property type="entry name" value="ER LUMEN PROTEIN RETAINING RECEPTOR"/>
    <property type="match status" value="1"/>
</dbReference>
<sequence>MKVRLCPTRWALLRGSLGPRLLDLREEVTGAEILGSEGEGAGVPGSWARAYGGCRCCELKHPPHPPPQVVYIACSFTTVWMIYSKFKATYDGNHDTFRVEFLVVPTAILAFLVNHDFTPLEILWTFSIYLESVAILPQLFMVSKTGEAETITSHYLFALGVYRTLYLFNWIWRYYFEGFFDLIAIVAGLVQTVLYCDFFYLYITKGSRVGARREDPAPSPALTLPRPSPASLAQGRDGFRSQAPGPRRAALLGIQPSSPGLPKDQGVALGPPHL</sequence>
<evidence type="ECO:0000256" key="13">
    <source>
        <dbReference type="ARBA" id="ARBA00023329"/>
    </source>
</evidence>
<proteinExistence type="inferred from homology"/>
<evidence type="ECO:0000256" key="15">
    <source>
        <dbReference type="SAM" id="MobiDB-lite"/>
    </source>
</evidence>
<keyword evidence="7 14" id="KW-0256">Endoplasmic reticulum</keyword>
<feature type="region of interest" description="Disordered" evidence="15">
    <location>
        <begin position="210"/>
        <end position="274"/>
    </location>
</feature>
<evidence type="ECO:0000256" key="9">
    <source>
        <dbReference type="ARBA" id="ARBA00022927"/>
    </source>
</evidence>
<evidence type="ECO:0000313" key="17">
    <source>
        <dbReference type="Proteomes" id="UP001177744"/>
    </source>
</evidence>
<dbReference type="GO" id="GO:0016192">
    <property type="term" value="P:vesicle-mediated transport"/>
    <property type="evidence" value="ECO:0007669"/>
    <property type="project" value="UniProtKB-KW"/>
</dbReference>
<evidence type="ECO:0000256" key="4">
    <source>
        <dbReference type="ARBA" id="ARBA00010120"/>
    </source>
</evidence>
<evidence type="ECO:0000256" key="5">
    <source>
        <dbReference type="ARBA" id="ARBA00022448"/>
    </source>
</evidence>
<keyword evidence="13" id="KW-0968">Cytoplasmic vesicle</keyword>
<evidence type="ECO:0000256" key="10">
    <source>
        <dbReference type="ARBA" id="ARBA00022989"/>
    </source>
</evidence>
<comment type="subcellular location">
    <subcellularLocation>
        <location evidence="1">Cytoplasmic vesicle</location>
        <location evidence="1">COPI-coated vesicle membrane</location>
        <topology evidence="1">Multi-pass membrane protein</topology>
    </subcellularLocation>
    <subcellularLocation>
        <location evidence="2 14">Endoplasmic reticulum membrane</location>
        <topology evidence="2 14">Multi-pass membrane protein</topology>
    </subcellularLocation>
    <subcellularLocation>
        <location evidence="3">Golgi apparatus membrane</location>
        <topology evidence="3">Multi-pass membrane protein</topology>
    </subcellularLocation>
</comment>
<dbReference type="PRINTS" id="PR00660">
    <property type="entry name" value="ERLUMENR"/>
</dbReference>
<keyword evidence="9 14" id="KW-0653">Protein transport</keyword>
<feature type="transmembrane region" description="Helical" evidence="14">
    <location>
        <begin position="155"/>
        <end position="176"/>
    </location>
</feature>
<comment type="caution">
    <text evidence="16">The sequence shown here is derived from an EMBL/GenBank/DDBJ whole genome shotgun (WGS) entry which is preliminary data.</text>
</comment>
<protein>
    <recommendedName>
        <fullName evidence="14">ER lumen protein-retaining receptor</fullName>
    </recommendedName>
</protein>
<evidence type="ECO:0000256" key="1">
    <source>
        <dbReference type="ARBA" id="ARBA00004129"/>
    </source>
</evidence>
<accession>A0AA40HF14</accession>
<dbReference type="Pfam" id="PF00810">
    <property type="entry name" value="ER_lumen_recept"/>
    <property type="match status" value="1"/>
</dbReference>
<feature type="transmembrane region" description="Helical" evidence="14">
    <location>
        <begin position="182"/>
        <end position="203"/>
    </location>
</feature>
<dbReference type="GO" id="GO:0000139">
    <property type="term" value="C:Golgi membrane"/>
    <property type="evidence" value="ECO:0007669"/>
    <property type="project" value="UniProtKB-SubCell"/>
</dbReference>
<dbReference type="GO" id="GO:0005789">
    <property type="term" value="C:endoplasmic reticulum membrane"/>
    <property type="evidence" value="ECO:0007669"/>
    <property type="project" value="UniProtKB-SubCell"/>
</dbReference>
<dbReference type="Proteomes" id="UP001177744">
    <property type="component" value="Unassembled WGS sequence"/>
</dbReference>
<evidence type="ECO:0000256" key="7">
    <source>
        <dbReference type="ARBA" id="ARBA00022824"/>
    </source>
</evidence>
<feature type="transmembrane region" description="Helical" evidence="14">
    <location>
        <begin position="98"/>
        <end position="117"/>
    </location>
</feature>
<dbReference type="AlphaFoldDB" id="A0AA40HF14"/>
<evidence type="ECO:0000256" key="2">
    <source>
        <dbReference type="ARBA" id="ARBA00004477"/>
    </source>
</evidence>
<name>A0AA40HF14_CNENI</name>
<reference evidence="16" key="1">
    <citation type="submission" date="2023-06" db="EMBL/GenBank/DDBJ databases">
        <title>Reference genome for the Northern bat (Eptesicus nilssonii), a most northern bat species.</title>
        <authorList>
            <person name="Laine V.N."/>
            <person name="Pulliainen A.T."/>
            <person name="Lilley T.M."/>
        </authorList>
    </citation>
    <scope>NUCLEOTIDE SEQUENCE</scope>
    <source>
        <strain evidence="16">BLF_Eptnil</strain>
        <tissue evidence="16">Kidney</tissue>
    </source>
</reference>
<comment type="caution">
    <text evidence="14">Lacks conserved residue(s) required for the propagation of feature annotation.</text>
</comment>
<evidence type="ECO:0000256" key="12">
    <source>
        <dbReference type="ARBA" id="ARBA00023170"/>
    </source>
</evidence>
<dbReference type="InterPro" id="IPR000133">
    <property type="entry name" value="ER_ret_rcpt"/>
</dbReference>
<evidence type="ECO:0000256" key="14">
    <source>
        <dbReference type="RuleBase" id="RU000634"/>
    </source>
</evidence>